<dbReference type="GO" id="GO:0005886">
    <property type="term" value="C:plasma membrane"/>
    <property type="evidence" value="ECO:0007669"/>
    <property type="project" value="UniProtKB-SubCell"/>
</dbReference>
<dbReference type="FunFam" id="1.10.287.130:FF:000001">
    <property type="entry name" value="Two-component sensor histidine kinase"/>
    <property type="match status" value="1"/>
</dbReference>
<protein>
    <recommendedName>
        <fullName evidence="4">histidine kinase</fullName>
        <ecNumber evidence="4">2.7.13.3</ecNumber>
    </recommendedName>
</protein>
<dbReference type="GO" id="GO:0000155">
    <property type="term" value="F:phosphorelay sensor kinase activity"/>
    <property type="evidence" value="ECO:0007669"/>
    <property type="project" value="InterPro"/>
</dbReference>
<feature type="transmembrane region" description="Helical" evidence="13">
    <location>
        <begin position="100"/>
        <end position="120"/>
    </location>
</feature>
<feature type="transmembrane region" description="Helical" evidence="13">
    <location>
        <begin position="132"/>
        <end position="156"/>
    </location>
</feature>
<dbReference type="PROSITE" id="PS50109">
    <property type="entry name" value="HIS_KIN"/>
    <property type="match status" value="1"/>
</dbReference>
<dbReference type="SMART" id="SM00387">
    <property type="entry name" value="HATPase_c"/>
    <property type="match status" value="1"/>
</dbReference>
<name>A0A0G0ESQ8_UNCC3</name>
<dbReference type="InterPro" id="IPR029016">
    <property type="entry name" value="GAF-like_dom_sf"/>
</dbReference>
<feature type="transmembrane region" description="Helical" evidence="13">
    <location>
        <begin position="168"/>
        <end position="191"/>
    </location>
</feature>
<keyword evidence="12 13" id="KW-0472">Membrane</keyword>
<keyword evidence="13" id="KW-0812">Transmembrane</keyword>
<comment type="catalytic activity">
    <reaction evidence="1">
        <text>ATP + protein L-histidine = ADP + protein N-phospho-L-histidine.</text>
        <dbReference type="EC" id="2.7.13.3"/>
    </reaction>
</comment>
<comment type="caution">
    <text evidence="15">The sequence shown here is derived from an EMBL/GenBank/DDBJ whole genome shotgun (WGS) entry which is preliminary data.</text>
</comment>
<keyword evidence="6" id="KW-0597">Phosphoprotein</keyword>
<dbReference type="InterPro" id="IPR036097">
    <property type="entry name" value="HisK_dim/P_sf"/>
</dbReference>
<organism evidence="15 16">
    <name type="scientific">candidate division CPR3 bacterium GW2011_GWF2_35_18</name>
    <dbReference type="NCBI Taxonomy" id="1618350"/>
    <lineage>
        <taxon>Bacteria</taxon>
        <taxon>Bacteria division CPR3</taxon>
    </lineage>
</organism>
<dbReference type="GO" id="GO:0005524">
    <property type="term" value="F:ATP binding"/>
    <property type="evidence" value="ECO:0007669"/>
    <property type="project" value="UniProtKB-KW"/>
</dbReference>
<dbReference type="InterPro" id="IPR003018">
    <property type="entry name" value="GAF"/>
</dbReference>
<keyword evidence="5" id="KW-1003">Cell membrane</keyword>
<dbReference type="InterPro" id="IPR036890">
    <property type="entry name" value="HATPase_C_sf"/>
</dbReference>
<dbReference type="GO" id="GO:0009927">
    <property type="term" value="F:histidine phosphotransfer kinase activity"/>
    <property type="evidence" value="ECO:0007669"/>
    <property type="project" value="TreeGrafter"/>
</dbReference>
<reference evidence="15 16" key="1">
    <citation type="journal article" date="2015" name="Nature">
        <title>rRNA introns, odd ribosomes, and small enigmatic genomes across a large radiation of phyla.</title>
        <authorList>
            <person name="Brown C.T."/>
            <person name="Hug L.A."/>
            <person name="Thomas B.C."/>
            <person name="Sharon I."/>
            <person name="Castelle C.J."/>
            <person name="Singh A."/>
            <person name="Wilkins M.J."/>
            <person name="Williams K.H."/>
            <person name="Banfield J.F."/>
        </authorList>
    </citation>
    <scope>NUCLEOTIDE SEQUENCE [LARGE SCALE GENOMIC DNA]</scope>
</reference>
<proteinExistence type="predicted"/>
<evidence type="ECO:0000256" key="1">
    <source>
        <dbReference type="ARBA" id="ARBA00000085"/>
    </source>
</evidence>
<evidence type="ECO:0000256" key="7">
    <source>
        <dbReference type="ARBA" id="ARBA00022679"/>
    </source>
</evidence>
<evidence type="ECO:0000256" key="13">
    <source>
        <dbReference type="SAM" id="Phobius"/>
    </source>
</evidence>
<keyword evidence="8" id="KW-0547">Nucleotide-binding</keyword>
<dbReference type="Gene3D" id="3.30.450.40">
    <property type="match status" value="2"/>
</dbReference>
<dbReference type="CDD" id="cd00082">
    <property type="entry name" value="HisKA"/>
    <property type="match status" value="1"/>
</dbReference>
<dbReference type="InterPro" id="IPR004358">
    <property type="entry name" value="Sig_transdc_His_kin-like_C"/>
</dbReference>
<dbReference type="STRING" id="1618350.UR67_C0001G0246"/>
<dbReference type="InterPro" id="IPR003594">
    <property type="entry name" value="HATPase_dom"/>
</dbReference>
<dbReference type="PRINTS" id="PR00344">
    <property type="entry name" value="BCTRLSENSOR"/>
</dbReference>
<dbReference type="InterPro" id="IPR005467">
    <property type="entry name" value="His_kinase_dom"/>
</dbReference>
<dbReference type="FunFam" id="3.30.565.10:FF:000023">
    <property type="entry name" value="PAS domain-containing sensor histidine kinase"/>
    <property type="match status" value="1"/>
</dbReference>
<dbReference type="EMBL" id="LBQB01000001">
    <property type="protein sequence ID" value="KKP70337.1"/>
    <property type="molecule type" value="Genomic_DNA"/>
</dbReference>
<evidence type="ECO:0000256" key="9">
    <source>
        <dbReference type="ARBA" id="ARBA00022777"/>
    </source>
</evidence>
<evidence type="ECO:0000256" key="4">
    <source>
        <dbReference type="ARBA" id="ARBA00012438"/>
    </source>
</evidence>
<feature type="domain" description="Histidine kinase" evidence="14">
    <location>
        <begin position="696"/>
        <end position="918"/>
    </location>
</feature>
<dbReference type="AlphaFoldDB" id="A0A0G0ESQ8"/>
<feature type="transmembrane region" description="Helical" evidence="13">
    <location>
        <begin position="267"/>
        <end position="292"/>
    </location>
</feature>
<feature type="transmembrane region" description="Helical" evidence="13">
    <location>
        <begin position="35"/>
        <end position="55"/>
    </location>
</feature>
<keyword evidence="13" id="KW-1133">Transmembrane helix</keyword>
<dbReference type="Proteomes" id="UP000034581">
    <property type="component" value="Unassembled WGS sequence"/>
</dbReference>
<evidence type="ECO:0000256" key="6">
    <source>
        <dbReference type="ARBA" id="ARBA00022553"/>
    </source>
</evidence>
<feature type="transmembrane region" description="Helical" evidence="13">
    <location>
        <begin position="6"/>
        <end position="23"/>
    </location>
</feature>
<dbReference type="SUPFAM" id="SSF47384">
    <property type="entry name" value="Homodimeric domain of signal transducing histidine kinase"/>
    <property type="match status" value="1"/>
</dbReference>
<dbReference type="PANTHER" id="PTHR43047:SF72">
    <property type="entry name" value="OSMOSENSING HISTIDINE PROTEIN KINASE SLN1"/>
    <property type="match status" value="1"/>
</dbReference>
<dbReference type="GO" id="GO:0045121">
    <property type="term" value="C:membrane raft"/>
    <property type="evidence" value="ECO:0007669"/>
    <property type="project" value="UniProtKB-SubCell"/>
</dbReference>
<dbReference type="Gene3D" id="1.10.287.130">
    <property type="match status" value="1"/>
</dbReference>
<keyword evidence="10" id="KW-0067">ATP-binding</keyword>
<evidence type="ECO:0000313" key="16">
    <source>
        <dbReference type="Proteomes" id="UP000034581"/>
    </source>
</evidence>
<dbReference type="SUPFAM" id="SSF55874">
    <property type="entry name" value="ATPase domain of HSP90 chaperone/DNA topoisomerase II/histidine kinase"/>
    <property type="match status" value="1"/>
</dbReference>
<keyword evidence="11" id="KW-0902">Two-component regulatory system</keyword>
<feature type="transmembrane region" description="Helical" evidence="13">
    <location>
        <begin position="232"/>
        <end position="255"/>
    </location>
</feature>
<evidence type="ECO:0000256" key="11">
    <source>
        <dbReference type="ARBA" id="ARBA00023012"/>
    </source>
</evidence>
<dbReference type="SMART" id="SM00065">
    <property type="entry name" value="GAF"/>
    <property type="match status" value="2"/>
</dbReference>
<feature type="transmembrane region" description="Helical" evidence="13">
    <location>
        <begin position="203"/>
        <end position="220"/>
    </location>
</feature>
<evidence type="ECO:0000256" key="3">
    <source>
        <dbReference type="ARBA" id="ARBA00004314"/>
    </source>
</evidence>
<dbReference type="Gene3D" id="3.30.565.10">
    <property type="entry name" value="Histidine kinase-like ATPase, C-terminal domain"/>
    <property type="match status" value="1"/>
</dbReference>
<dbReference type="PANTHER" id="PTHR43047">
    <property type="entry name" value="TWO-COMPONENT HISTIDINE PROTEIN KINASE"/>
    <property type="match status" value="1"/>
</dbReference>
<evidence type="ECO:0000256" key="2">
    <source>
        <dbReference type="ARBA" id="ARBA00004236"/>
    </source>
</evidence>
<keyword evidence="9 15" id="KW-0418">Kinase</keyword>
<dbReference type="Pfam" id="PF16927">
    <property type="entry name" value="HisKA_7TM"/>
    <property type="match status" value="1"/>
</dbReference>
<dbReference type="Pfam" id="PF02518">
    <property type="entry name" value="HATPase_c"/>
    <property type="match status" value="1"/>
</dbReference>
<evidence type="ECO:0000256" key="8">
    <source>
        <dbReference type="ARBA" id="ARBA00022741"/>
    </source>
</evidence>
<evidence type="ECO:0000256" key="5">
    <source>
        <dbReference type="ARBA" id="ARBA00022475"/>
    </source>
</evidence>
<dbReference type="Pfam" id="PF13185">
    <property type="entry name" value="GAF_2"/>
    <property type="match status" value="1"/>
</dbReference>
<dbReference type="InterPro" id="IPR003661">
    <property type="entry name" value="HisK_dim/P_dom"/>
</dbReference>
<dbReference type="Pfam" id="PF00512">
    <property type="entry name" value="HisKA"/>
    <property type="match status" value="1"/>
</dbReference>
<evidence type="ECO:0000256" key="10">
    <source>
        <dbReference type="ARBA" id="ARBA00022840"/>
    </source>
</evidence>
<keyword evidence="7" id="KW-0808">Transferase</keyword>
<dbReference type="InterPro" id="IPR031621">
    <property type="entry name" value="HisKA_7TM"/>
</dbReference>
<accession>A0A0G0ESQ8</accession>
<dbReference type="SUPFAM" id="SSF55781">
    <property type="entry name" value="GAF domain-like"/>
    <property type="match status" value="2"/>
</dbReference>
<evidence type="ECO:0000313" key="15">
    <source>
        <dbReference type="EMBL" id="KKP70337.1"/>
    </source>
</evidence>
<dbReference type="SMART" id="SM00388">
    <property type="entry name" value="HisKA"/>
    <property type="match status" value="1"/>
</dbReference>
<gene>
    <name evidence="15" type="ORF">UR67_C0001G0246</name>
</gene>
<evidence type="ECO:0000256" key="12">
    <source>
        <dbReference type="ARBA" id="ARBA00023136"/>
    </source>
</evidence>
<dbReference type="CDD" id="cd16922">
    <property type="entry name" value="HATPase_EvgS-ArcB-TorS-like"/>
    <property type="match status" value="1"/>
</dbReference>
<feature type="transmembrane region" description="Helical" evidence="13">
    <location>
        <begin position="61"/>
        <end position="80"/>
    </location>
</feature>
<sequence>MENSLPFYAFTFFANFFLAVIVFSKNKHNKKNILFTLFILCIIAWLVSLYLYYYINNCVFVLWMGRFNFAASSLMPYLLLKFVEIFPKEESFKFKYITKFTFTESLLLFIVAFFTPLIAAEELVNGNSRTTVYGSLYIWFIIHFVGYTIANIFFLIKKLRKSVGIERLQIKFFILGITFAVIFGSLTNIFIPLFTGYYDIQNLGPVATLLLVGFITYAIMKTRFLDIRFAVRALIIKLLYSSILFGISVLGLYVYSLLTKVPIDTRAFILIFVLVLIVALLGQFISNIIILVTDKFFFQRTYTEQEVLNRLARTMAESIDLESLVKRIQDAFKDVFHVNFVTFFIFSNNNELRSMGDKLNNFDLAIQDPIIQRILRDEEILVIDEMRAQLDTDLKKVESEKIIEELSKVSGQVIIPLHGTEKITGMIILGEKKSNEAFTVNDIHSLETLSYQAGIAIENAYLYSEVQNFSKNLQKEVANATADLRGKNHFLAILRSLDQIIMNTLDLDLMSQKIVDTISWEMGYVGGMIALIDEKHHILRARAISQTPSFDKIKEYLPKKIHQFTISLFDKENPLVKTVFESKPMYFPRLSDLYNPVIPESLSKKIQQQTGIKTNVVWPLSAKGKKLGVVVLGLQKDIKKITSKEKELMQAFADQTGIAIENASLYDSLTHTNEQLERANNHLKELDRMKDEFVSIASHELRTPMTAIQGYAWMLQRGKHKARLSPHQKDYLDKIIRSTERLIALVSDMLDVSRIEGGRIEMVFHPEQIEDLIKSTFDEILPKAVEKKIELTYDFSKALLPKVDIDEKKIREVLLNLVGNALKFTSPHGKVKVGAHRKGKFVQIDVTDTGRGISRQDIPKLFKKFVRLDESYAMISETSGTGLGLYISKALVELHGGKIGVKSILGKGSTFSFTVRLA</sequence>
<dbReference type="EC" id="2.7.13.3" evidence="4"/>
<evidence type="ECO:0000259" key="14">
    <source>
        <dbReference type="PROSITE" id="PS50109"/>
    </source>
</evidence>
<comment type="subcellular location">
    <subcellularLocation>
        <location evidence="2">Cell membrane</location>
    </subcellularLocation>
    <subcellularLocation>
        <location evidence="3">Membrane raft</location>
        <topology evidence="3">Multi-pass membrane protein</topology>
    </subcellularLocation>
</comment>